<keyword evidence="3" id="KW-1133">Transmembrane helix</keyword>
<dbReference type="RefSeq" id="XP_024691897.1">
    <property type="nucleotide sequence ID" value="XM_024840317.1"/>
</dbReference>
<dbReference type="GO" id="GO:0043386">
    <property type="term" value="P:mycotoxin biosynthetic process"/>
    <property type="evidence" value="ECO:0007669"/>
    <property type="project" value="InterPro"/>
</dbReference>
<dbReference type="PANTHER" id="PTHR33365">
    <property type="entry name" value="YALI0B05434P"/>
    <property type="match status" value="1"/>
</dbReference>
<dbReference type="AlphaFoldDB" id="A0A2I1D0A4"/>
<name>A0A2I1D0A4_ASPC2</name>
<accession>A0A2I1D0A4</accession>
<reference evidence="4" key="1">
    <citation type="submission" date="2016-12" db="EMBL/GenBank/DDBJ databases">
        <title>The genomes of Aspergillus section Nigri reveals drivers in fungal speciation.</title>
        <authorList>
            <consortium name="DOE Joint Genome Institute"/>
            <person name="Vesth T.C."/>
            <person name="Nybo J."/>
            <person name="Theobald S."/>
            <person name="Brandl J."/>
            <person name="Frisvad J.C."/>
            <person name="Nielsen K.F."/>
            <person name="Lyhne E.K."/>
            <person name="Kogle M.E."/>
            <person name="Kuo A."/>
            <person name="Riley R."/>
            <person name="Clum A."/>
            <person name="Nolan M."/>
            <person name="Lipzen A."/>
            <person name="Salamov A."/>
            <person name="Henrissat B."/>
            <person name="Wiebenga A."/>
            <person name="De vries R.P."/>
            <person name="Grigoriev I.V."/>
            <person name="Mortensen U.H."/>
            <person name="Andersen M.R."/>
            <person name="Baker S.E."/>
        </authorList>
    </citation>
    <scope>NUCLEOTIDE SEQUENCE</scope>
    <source>
        <strain evidence="4">IBT 28561</strain>
    </source>
</reference>
<comment type="pathway">
    <text evidence="1">Mycotoxin biosynthesis.</text>
</comment>
<dbReference type="OrthoDB" id="3687641at2759"/>
<protein>
    <recommendedName>
        <fullName evidence="6">Tat pathway signal sequence</fullName>
    </recommendedName>
</protein>
<keyword evidence="5" id="KW-1185">Reference proteome</keyword>
<organism evidence="4 5">
    <name type="scientific">Aspergillus campestris (strain IBT 28561)</name>
    <dbReference type="NCBI Taxonomy" id="1392248"/>
    <lineage>
        <taxon>Eukaryota</taxon>
        <taxon>Fungi</taxon>
        <taxon>Dikarya</taxon>
        <taxon>Ascomycota</taxon>
        <taxon>Pezizomycotina</taxon>
        <taxon>Eurotiomycetes</taxon>
        <taxon>Eurotiomycetidae</taxon>
        <taxon>Eurotiales</taxon>
        <taxon>Aspergillaceae</taxon>
        <taxon>Aspergillus</taxon>
        <taxon>Aspergillus subgen. Circumdati</taxon>
    </lineage>
</organism>
<feature type="transmembrane region" description="Helical" evidence="3">
    <location>
        <begin position="41"/>
        <end position="63"/>
    </location>
</feature>
<dbReference type="PANTHER" id="PTHR33365:SF4">
    <property type="entry name" value="CYCLOCHLOROTINE BIOSYNTHESIS PROTEIN O"/>
    <property type="match status" value="1"/>
</dbReference>
<dbReference type="InterPro" id="IPR021765">
    <property type="entry name" value="UstYa-like"/>
</dbReference>
<evidence type="ECO:0008006" key="6">
    <source>
        <dbReference type="Google" id="ProtNLM"/>
    </source>
</evidence>
<sequence length="276" mass="31953">MSGDKGCYGEPLPESDAERRHFLDKHEEFVPLAVHNNQRKWFQRVIIIQWIVMVIFSLILITVPMSLRNRKNYWIPNEIYSPVQDLIRYKTRVFDSGFGNHTTKYMGRPTKQNRQSWEDLYQAGISKIPLEQAAKLPVKTAPIPEAPGYYVVGIDVFHQLHCLNQLRLKVWGVDEPHGSHGARDTVGVEEEEEEEEDGLQDIGHLDHCIDSLRQSLMCSSDISTIIWQWDTNTGTSRPHANVTHTCRDFDVIHQWALENQAPKWNQSIYVPDPLQE</sequence>
<comment type="caution">
    <text evidence="4">The sequence shown here is derived from an EMBL/GenBank/DDBJ whole genome shotgun (WGS) entry which is preliminary data.</text>
</comment>
<dbReference type="Pfam" id="PF11807">
    <property type="entry name" value="UstYa"/>
    <property type="match status" value="1"/>
</dbReference>
<dbReference type="VEuPathDB" id="FungiDB:P168DRAFT_319831"/>
<evidence type="ECO:0000256" key="2">
    <source>
        <dbReference type="ARBA" id="ARBA00035112"/>
    </source>
</evidence>
<evidence type="ECO:0000256" key="1">
    <source>
        <dbReference type="ARBA" id="ARBA00004685"/>
    </source>
</evidence>
<evidence type="ECO:0000256" key="3">
    <source>
        <dbReference type="SAM" id="Phobius"/>
    </source>
</evidence>
<gene>
    <name evidence="4" type="ORF">P168DRAFT_319831</name>
</gene>
<proteinExistence type="inferred from homology"/>
<comment type="similarity">
    <text evidence="2">Belongs to the ustYa family.</text>
</comment>
<evidence type="ECO:0000313" key="4">
    <source>
        <dbReference type="EMBL" id="PKY03303.1"/>
    </source>
</evidence>
<keyword evidence="3" id="KW-0472">Membrane</keyword>
<dbReference type="GeneID" id="36547841"/>
<dbReference type="EMBL" id="MSFM01000008">
    <property type="protein sequence ID" value="PKY03303.1"/>
    <property type="molecule type" value="Genomic_DNA"/>
</dbReference>
<dbReference type="Proteomes" id="UP000234254">
    <property type="component" value="Unassembled WGS sequence"/>
</dbReference>
<evidence type="ECO:0000313" key="5">
    <source>
        <dbReference type="Proteomes" id="UP000234254"/>
    </source>
</evidence>
<keyword evidence="3" id="KW-0812">Transmembrane</keyword>